<keyword evidence="3" id="KW-1185">Reference proteome</keyword>
<sequence length="402" mass="44978">MKWINSITVLGMLLVAGMLSCTKTSGDAYRRYLESGELTYPGRLDTVIVRPGHNRILLSAVLGNDPLIKRLTIHWNNGRDSMEVPVKRTKGVDTIDVLVPDLREGNYNFTLYTYDKENHQSVVVNAFGVAYGQNYTGSLVNRTLRSVEQSEDGQNLVLNWGEPAGGELGVDVDYTGANGSAQKITVAPTETRTVLPDYQDRSLLSYRSKYKPDSTAFEFFYPAASTVTLPAFERRLPKSGFKVLELPTDVKDGGYGWLLPYLWDEKYDPPGFATQSIIPCWFTIDCGSAAALSRFKVWQANDRLYQLESVKTFELYGSHNPAADGSWASWTKIGAYQSVKPSGLPVGENTQADIDYAKAGEEFAVPEGTAKYRYYRLKLLSNWGGSNFMTLEEITFYTRDRQ</sequence>
<organism evidence="2 3">
    <name type="scientific">Niabella pedocola</name>
    <dbReference type="NCBI Taxonomy" id="1752077"/>
    <lineage>
        <taxon>Bacteria</taxon>
        <taxon>Pseudomonadati</taxon>
        <taxon>Bacteroidota</taxon>
        <taxon>Chitinophagia</taxon>
        <taxon>Chitinophagales</taxon>
        <taxon>Chitinophagaceae</taxon>
        <taxon>Niabella</taxon>
    </lineage>
</organism>
<dbReference type="Gene3D" id="2.60.120.260">
    <property type="entry name" value="Galactose-binding domain-like"/>
    <property type="match status" value="1"/>
</dbReference>
<evidence type="ECO:0000259" key="1">
    <source>
        <dbReference type="Pfam" id="PF16391"/>
    </source>
</evidence>
<dbReference type="InterPro" id="IPR032164">
    <property type="entry name" value="DUF5000"/>
</dbReference>
<dbReference type="Proteomes" id="UP001199816">
    <property type="component" value="Unassembled WGS sequence"/>
</dbReference>
<dbReference type="SUPFAM" id="SSF49785">
    <property type="entry name" value="Galactose-binding domain-like"/>
    <property type="match status" value="1"/>
</dbReference>
<accession>A0ABS8PJI9</accession>
<comment type="caution">
    <text evidence="2">The sequence shown here is derived from an EMBL/GenBank/DDBJ whole genome shotgun (WGS) entry which is preliminary data.</text>
</comment>
<name>A0ABS8PJI9_9BACT</name>
<dbReference type="InterPro" id="IPR008979">
    <property type="entry name" value="Galactose-bd-like_sf"/>
</dbReference>
<dbReference type="Pfam" id="PF16389">
    <property type="entry name" value="DUF4998"/>
    <property type="match status" value="1"/>
</dbReference>
<dbReference type="Pfam" id="PF16391">
    <property type="entry name" value="DUF5000"/>
    <property type="match status" value="1"/>
</dbReference>
<dbReference type="EMBL" id="JAJNEC010000001">
    <property type="protein sequence ID" value="MCD2421257.1"/>
    <property type="molecule type" value="Genomic_DNA"/>
</dbReference>
<gene>
    <name evidence="2" type="ORF">LQ567_00680</name>
</gene>
<feature type="domain" description="DUF5000" evidence="1">
    <location>
        <begin position="263"/>
        <end position="397"/>
    </location>
</feature>
<evidence type="ECO:0000313" key="3">
    <source>
        <dbReference type="Proteomes" id="UP001199816"/>
    </source>
</evidence>
<evidence type="ECO:0000313" key="2">
    <source>
        <dbReference type="EMBL" id="MCD2421257.1"/>
    </source>
</evidence>
<proteinExistence type="predicted"/>
<reference evidence="2 3" key="1">
    <citation type="submission" date="2021-11" db="EMBL/GenBank/DDBJ databases">
        <title>Genomic of Niabella pedocola.</title>
        <authorList>
            <person name="Wu T."/>
        </authorList>
    </citation>
    <scope>NUCLEOTIDE SEQUENCE [LARGE SCALE GENOMIC DNA]</scope>
    <source>
        <strain evidence="2 3">JCM 31011</strain>
    </source>
</reference>
<protein>
    <recommendedName>
        <fullName evidence="1">DUF5000 domain-containing protein</fullName>
    </recommendedName>
</protein>
<dbReference type="RefSeq" id="WP_231002114.1">
    <property type="nucleotide sequence ID" value="NZ_JAJNEC010000001.1"/>
</dbReference>
<dbReference type="PROSITE" id="PS51257">
    <property type="entry name" value="PROKAR_LIPOPROTEIN"/>
    <property type="match status" value="1"/>
</dbReference>